<keyword evidence="8 12" id="KW-0808">Transferase</keyword>
<comment type="similarity">
    <text evidence="3 12">Belongs to the NadC/ModD family.</text>
</comment>
<comment type="pathway">
    <text evidence="2">Cofactor biosynthesis; NAD(+) biosynthesis; nicotinate D-ribonucleotide from quinolinate: step 1/1.</text>
</comment>
<comment type="function">
    <text evidence="1">Involved in the catabolism of quinolinic acid (QA).</text>
</comment>
<dbReference type="SUPFAM" id="SSF51690">
    <property type="entry name" value="Nicotinate/Quinolinate PRTase C-terminal domain-like"/>
    <property type="match status" value="1"/>
</dbReference>
<feature type="binding site" evidence="13">
    <location>
        <position position="96"/>
    </location>
    <ligand>
        <name>substrate</name>
    </ligand>
</feature>
<evidence type="ECO:0000256" key="7">
    <source>
        <dbReference type="ARBA" id="ARBA00022676"/>
    </source>
</evidence>
<evidence type="ECO:0000256" key="4">
    <source>
        <dbReference type="ARBA" id="ARBA00011218"/>
    </source>
</evidence>
<dbReference type="FunFam" id="3.90.1170.20:FF:000001">
    <property type="entry name" value="Nicotinate-nucleotide diphosphorylase (Carboxylating)"/>
    <property type="match status" value="1"/>
</dbReference>
<dbReference type="InterPro" id="IPR036068">
    <property type="entry name" value="Nicotinate_pribotase-like_C"/>
</dbReference>
<evidence type="ECO:0000256" key="8">
    <source>
        <dbReference type="ARBA" id="ARBA00022679"/>
    </source>
</evidence>
<evidence type="ECO:0000259" key="14">
    <source>
        <dbReference type="Pfam" id="PF01729"/>
    </source>
</evidence>
<dbReference type="GO" id="GO:0034213">
    <property type="term" value="P:quinolinate catabolic process"/>
    <property type="evidence" value="ECO:0007669"/>
    <property type="project" value="TreeGrafter"/>
</dbReference>
<evidence type="ECO:0000256" key="2">
    <source>
        <dbReference type="ARBA" id="ARBA00004893"/>
    </source>
</evidence>
<dbReference type="InterPro" id="IPR027277">
    <property type="entry name" value="NadC/ModD"/>
</dbReference>
<feature type="domain" description="Quinolinate phosphoribosyl transferase N-terminal" evidence="15">
    <location>
        <begin position="24"/>
        <end position="106"/>
    </location>
</feature>
<dbReference type="PIRSF" id="PIRSF006250">
    <property type="entry name" value="NadC_ModD"/>
    <property type="match status" value="1"/>
</dbReference>
<keyword evidence="7 12" id="KW-0328">Glycosyltransferase</keyword>
<dbReference type="RefSeq" id="WP_094942354.1">
    <property type="nucleotide sequence ID" value="NZ_NOKQ01000196.1"/>
</dbReference>
<dbReference type="Proteomes" id="UP000217065">
    <property type="component" value="Unassembled WGS sequence"/>
</dbReference>
<evidence type="ECO:0000256" key="12">
    <source>
        <dbReference type="PIRNR" id="PIRNR006250"/>
    </source>
</evidence>
<protein>
    <recommendedName>
        <fullName evidence="11">Probable nicotinate-nucleotide pyrophosphorylase [carboxylating]</fullName>
        <ecNumber evidence="5">2.4.2.19</ecNumber>
    </recommendedName>
    <alternativeName>
        <fullName evidence="9">Quinolinate phosphoribosyltransferase [decarboxylating]</fullName>
    </alternativeName>
</protein>
<name>A0A264W440_9BACL</name>
<reference evidence="16 17" key="1">
    <citation type="submission" date="2017-07" db="EMBL/GenBank/DDBJ databases">
        <title>Tetzosporium hominis gen.nov. sp.nov.</title>
        <authorList>
            <person name="Tetz G."/>
            <person name="Tetz V."/>
        </authorList>
    </citation>
    <scope>NUCLEOTIDE SEQUENCE [LARGE SCALE GENOMIC DNA]</scope>
    <source>
        <strain evidence="16 17">VT-49</strain>
    </source>
</reference>
<proteinExistence type="inferred from homology"/>
<dbReference type="InterPro" id="IPR022412">
    <property type="entry name" value="Quinolinate_PRibosylTrfase_N"/>
</dbReference>
<gene>
    <name evidence="16" type="primary">nadC</name>
    <name evidence="16" type="ORF">CF394_06130</name>
</gene>
<dbReference type="EMBL" id="NOKQ01000196">
    <property type="protein sequence ID" value="OZS78334.1"/>
    <property type="molecule type" value="Genomic_DNA"/>
</dbReference>
<accession>A0A264W440</accession>
<dbReference type="SUPFAM" id="SSF54675">
    <property type="entry name" value="Nicotinate/Quinolinate PRTase N-terminal domain-like"/>
    <property type="match status" value="1"/>
</dbReference>
<evidence type="ECO:0000256" key="10">
    <source>
        <dbReference type="ARBA" id="ARBA00047445"/>
    </source>
</evidence>
<dbReference type="UniPathway" id="UPA00253">
    <property type="reaction ID" value="UER00331"/>
</dbReference>
<organism evidence="16 17">
    <name type="scientific">Tetzosporium hominis</name>
    <dbReference type="NCBI Taxonomy" id="2020506"/>
    <lineage>
        <taxon>Bacteria</taxon>
        <taxon>Bacillati</taxon>
        <taxon>Bacillota</taxon>
        <taxon>Bacilli</taxon>
        <taxon>Bacillales</taxon>
        <taxon>Caryophanaceae</taxon>
        <taxon>Tetzosporium</taxon>
    </lineage>
</organism>
<feature type="binding site" evidence="13">
    <location>
        <position position="163"/>
    </location>
    <ligand>
        <name>substrate</name>
    </ligand>
</feature>
<evidence type="ECO:0000256" key="6">
    <source>
        <dbReference type="ARBA" id="ARBA00022642"/>
    </source>
</evidence>
<dbReference type="GO" id="GO:0005737">
    <property type="term" value="C:cytoplasm"/>
    <property type="evidence" value="ECO:0007669"/>
    <property type="project" value="TreeGrafter"/>
</dbReference>
<comment type="caution">
    <text evidence="16">The sequence shown here is derived from an EMBL/GenBank/DDBJ whole genome shotgun (WGS) entry which is preliminary data.</text>
</comment>
<evidence type="ECO:0000256" key="11">
    <source>
        <dbReference type="ARBA" id="ARBA00069173"/>
    </source>
</evidence>
<dbReference type="InterPro" id="IPR037128">
    <property type="entry name" value="Quinolinate_PRibosylTase_N_sf"/>
</dbReference>
<dbReference type="CDD" id="cd01572">
    <property type="entry name" value="QPRTase"/>
    <property type="match status" value="1"/>
</dbReference>
<evidence type="ECO:0000256" key="5">
    <source>
        <dbReference type="ARBA" id="ARBA00011944"/>
    </source>
</evidence>
<dbReference type="GO" id="GO:0009435">
    <property type="term" value="P:NAD+ biosynthetic process"/>
    <property type="evidence" value="ECO:0007669"/>
    <property type="project" value="UniProtKB-UniPathway"/>
</dbReference>
<dbReference type="Pfam" id="PF01729">
    <property type="entry name" value="QRPTase_C"/>
    <property type="match status" value="1"/>
</dbReference>
<dbReference type="NCBIfam" id="TIGR00078">
    <property type="entry name" value="nadC"/>
    <property type="match status" value="1"/>
</dbReference>
<dbReference type="Gene3D" id="3.20.20.70">
    <property type="entry name" value="Aldolase class I"/>
    <property type="match status" value="1"/>
</dbReference>
<evidence type="ECO:0000256" key="9">
    <source>
        <dbReference type="ARBA" id="ARBA00033102"/>
    </source>
</evidence>
<comment type="catalytic activity">
    <reaction evidence="10">
        <text>nicotinate beta-D-ribonucleotide + CO2 + diphosphate = quinolinate + 5-phospho-alpha-D-ribose 1-diphosphate + 2 H(+)</text>
        <dbReference type="Rhea" id="RHEA:12733"/>
        <dbReference type="ChEBI" id="CHEBI:15378"/>
        <dbReference type="ChEBI" id="CHEBI:16526"/>
        <dbReference type="ChEBI" id="CHEBI:29959"/>
        <dbReference type="ChEBI" id="CHEBI:33019"/>
        <dbReference type="ChEBI" id="CHEBI:57502"/>
        <dbReference type="ChEBI" id="CHEBI:58017"/>
        <dbReference type="EC" id="2.4.2.19"/>
    </reaction>
</comment>
<evidence type="ECO:0000259" key="15">
    <source>
        <dbReference type="Pfam" id="PF02749"/>
    </source>
</evidence>
<keyword evidence="17" id="KW-1185">Reference proteome</keyword>
<feature type="domain" description="Quinolinate phosphoribosyl transferase C-terminal" evidence="14">
    <location>
        <begin position="108"/>
        <end position="272"/>
    </location>
</feature>
<evidence type="ECO:0000313" key="16">
    <source>
        <dbReference type="EMBL" id="OZS78334.1"/>
    </source>
</evidence>
<evidence type="ECO:0000256" key="13">
    <source>
        <dbReference type="PIRSR" id="PIRSR006250-1"/>
    </source>
</evidence>
<dbReference type="InterPro" id="IPR013785">
    <property type="entry name" value="Aldolase_TIM"/>
</dbReference>
<feature type="binding site" evidence="13">
    <location>
        <position position="193"/>
    </location>
    <ligand>
        <name>substrate</name>
    </ligand>
</feature>
<dbReference type="Gene3D" id="3.90.1170.20">
    <property type="entry name" value="Quinolinate phosphoribosyl transferase, N-terminal domain"/>
    <property type="match status" value="1"/>
</dbReference>
<feature type="binding site" evidence="13">
    <location>
        <position position="153"/>
    </location>
    <ligand>
        <name>substrate</name>
    </ligand>
</feature>
<dbReference type="InterPro" id="IPR002638">
    <property type="entry name" value="Quinolinate_PRibosylTrfase_C"/>
</dbReference>
<dbReference type="GO" id="GO:0004514">
    <property type="term" value="F:nicotinate-nucleotide diphosphorylase (carboxylating) activity"/>
    <property type="evidence" value="ECO:0007669"/>
    <property type="project" value="UniProtKB-EC"/>
</dbReference>
<dbReference type="PANTHER" id="PTHR32179">
    <property type="entry name" value="NICOTINATE-NUCLEOTIDE PYROPHOSPHORYLASE [CARBOXYLATING]"/>
    <property type="match status" value="1"/>
</dbReference>
<feature type="binding site" evidence="13">
    <location>
        <position position="214"/>
    </location>
    <ligand>
        <name>substrate</name>
    </ligand>
</feature>
<dbReference type="OrthoDB" id="9782546at2"/>
<dbReference type="InterPro" id="IPR004393">
    <property type="entry name" value="NadC"/>
</dbReference>
<evidence type="ECO:0000256" key="1">
    <source>
        <dbReference type="ARBA" id="ARBA00003237"/>
    </source>
</evidence>
<evidence type="ECO:0000313" key="17">
    <source>
        <dbReference type="Proteomes" id="UP000217065"/>
    </source>
</evidence>
<keyword evidence="6" id="KW-0662">Pyridine nucleotide biosynthesis</keyword>
<feature type="binding site" evidence="13">
    <location>
        <begin position="237"/>
        <end position="239"/>
    </location>
    <ligand>
        <name>substrate</name>
    </ligand>
</feature>
<evidence type="ECO:0000256" key="3">
    <source>
        <dbReference type="ARBA" id="ARBA00009400"/>
    </source>
</evidence>
<feature type="binding site" evidence="13">
    <location>
        <begin position="129"/>
        <end position="131"/>
    </location>
    <ligand>
        <name>substrate</name>
    </ligand>
</feature>
<sequence>MNSILIEEKLKSFFLEDIGEDDLSSRVFPSDHQSTATVKAKESGIAAGLFIFEIGYRLLDPRVQVTLKLSEGQPFLTGDTLLEIKGPTRSVLTGERVLLNLVQRMCSIATYTQACVKLIDGTKAQLVDTRKTTAGLRMFEKYAVRVGGGFNHRNGLYDAVMLKDNHIAACGSITSAVAEARLAVGPLVKIEVEVETEAQLREAISASPDVIMIDNQSPTTIRAWRELVPSSILLEASGGITEETLAAYAASGVDFISMGALTHSVKQLDLSLNVTSSRKESLV</sequence>
<feature type="binding site" evidence="13">
    <location>
        <begin position="258"/>
        <end position="260"/>
    </location>
    <ligand>
        <name>substrate</name>
    </ligand>
</feature>
<dbReference type="FunFam" id="3.20.20.70:FF:000030">
    <property type="entry name" value="Nicotinate-nucleotide pyrophosphorylase, carboxylating"/>
    <property type="match status" value="1"/>
</dbReference>
<dbReference type="PANTHER" id="PTHR32179:SF3">
    <property type="entry name" value="NICOTINATE-NUCLEOTIDE PYROPHOSPHORYLASE [CARBOXYLATING]"/>
    <property type="match status" value="1"/>
</dbReference>
<dbReference type="Pfam" id="PF02749">
    <property type="entry name" value="QRPTase_N"/>
    <property type="match status" value="1"/>
</dbReference>
<dbReference type="AlphaFoldDB" id="A0A264W440"/>
<comment type="subunit">
    <text evidence="4">Hexamer formed by 3 homodimers.</text>
</comment>
<dbReference type="EC" id="2.4.2.19" evidence="5"/>